<evidence type="ECO:0000256" key="6">
    <source>
        <dbReference type="ARBA" id="ARBA00061004"/>
    </source>
</evidence>
<proteinExistence type="inferred from homology"/>
<dbReference type="GO" id="GO:0031072">
    <property type="term" value="F:heat shock protein binding"/>
    <property type="evidence" value="ECO:0007669"/>
    <property type="project" value="InterPro"/>
</dbReference>
<protein>
    <recommendedName>
        <fullName evidence="7 8">Chaperone protein DnaJ</fullName>
    </recommendedName>
</protein>
<dbReference type="GO" id="GO:0005524">
    <property type="term" value="F:ATP binding"/>
    <property type="evidence" value="ECO:0007669"/>
    <property type="project" value="InterPro"/>
</dbReference>
<feature type="binding site" evidence="8">
    <location>
        <position position="180"/>
    </location>
    <ligand>
        <name>Zn(2+)</name>
        <dbReference type="ChEBI" id="CHEBI:29105"/>
        <label>2</label>
    </ligand>
</feature>
<dbReference type="Proteomes" id="UP000179052">
    <property type="component" value="Unassembled WGS sequence"/>
</dbReference>
<keyword evidence="4 8" id="KW-0862">Zinc</keyword>
<dbReference type="Pfam" id="PF00226">
    <property type="entry name" value="DnaJ"/>
    <property type="match status" value="1"/>
</dbReference>
<comment type="similarity">
    <text evidence="6 8">Belongs to the DnaJ family.</text>
</comment>
<dbReference type="PRINTS" id="PR00625">
    <property type="entry name" value="JDOMAIN"/>
</dbReference>
<accession>A0A1G2LFB5</accession>
<evidence type="ECO:0000256" key="4">
    <source>
        <dbReference type="ARBA" id="ARBA00022833"/>
    </source>
</evidence>
<dbReference type="FunFam" id="2.60.260.20:FF:000005">
    <property type="entry name" value="Chaperone protein dnaJ 1, mitochondrial"/>
    <property type="match status" value="1"/>
</dbReference>
<dbReference type="Pfam" id="PF00684">
    <property type="entry name" value="DnaJ_CXXCXGXG"/>
    <property type="match status" value="1"/>
</dbReference>
<keyword evidence="8" id="KW-0235">DNA replication</keyword>
<dbReference type="EMBL" id="MHQV01000033">
    <property type="protein sequence ID" value="OHA10296.1"/>
    <property type="molecule type" value="Genomic_DNA"/>
</dbReference>
<feature type="repeat" description="CXXCXGXG motif" evidence="8">
    <location>
        <begin position="177"/>
        <end position="184"/>
    </location>
</feature>
<feature type="domain" description="J" evidence="10">
    <location>
        <begin position="4"/>
        <end position="66"/>
    </location>
</feature>
<dbReference type="GO" id="GO:0005737">
    <property type="term" value="C:cytoplasm"/>
    <property type="evidence" value="ECO:0007669"/>
    <property type="project" value="UniProtKB-SubCell"/>
</dbReference>
<keyword evidence="2 8" id="KW-0677">Repeat</keyword>
<evidence type="ECO:0000259" key="11">
    <source>
        <dbReference type="PROSITE" id="PS51188"/>
    </source>
</evidence>
<dbReference type="CDD" id="cd10719">
    <property type="entry name" value="DnaJ_zf"/>
    <property type="match status" value="1"/>
</dbReference>
<dbReference type="GO" id="GO:0009408">
    <property type="term" value="P:response to heat"/>
    <property type="evidence" value="ECO:0007669"/>
    <property type="project" value="InterPro"/>
</dbReference>
<dbReference type="PROSITE" id="PS51188">
    <property type="entry name" value="ZF_CR"/>
    <property type="match status" value="1"/>
</dbReference>
<evidence type="ECO:0000259" key="10">
    <source>
        <dbReference type="PROSITE" id="PS50076"/>
    </source>
</evidence>
<dbReference type="Gene3D" id="2.60.260.20">
    <property type="entry name" value="Urease metallochaperone UreE, N-terminal domain"/>
    <property type="match status" value="2"/>
</dbReference>
<dbReference type="PANTHER" id="PTHR43096">
    <property type="entry name" value="DNAJ HOMOLOG 1, MITOCHONDRIAL-RELATED"/>
    <property type="match status" value="1"/>
</dbReference>
<feature type="binding site" evidence="8">
    <location>
        <position position="220"/>
    </location>
    <ligand>
        <name>Zn(2+)</name>
        <dbReference type="ChEBI" id="CHEBI:29105"/>
        <label>1</label>
    </ligand>
</feature>
<dbReference type="InterPro" id="IPR036410">
    <property type="entry name" value="HSP_DnaJ_Cys-rich_dom_sf"/>
</dbReference>
<dbReference type="NCBIfam" id="TIGR02349">
    <property type="entry name" value="DnaJ_bact"/>
    <property type="match status" value="1"/>
</dbReference>
<dbReference type="SUPFAM" id="SSF57938">
    <property type="entry name" value="DnaJ/Hsp40 cysteine-rich domain"/>
    <property type="match status" value="1"/>
</dbReference>
<dbReference type="InterPro" id="IPR018253">
    <property type="entry name" value="DnaJ_domain_CS"/>
</dbReference>
<keyword evidence="1 8" id="KW-0479">Metal-binding</keyword>
<evidence type="ECO:0000256" key="9">
    <source>
        <dbReference type="PROSITE-ProRule" id="PRU00546"/>
    </source>
</evidence>
<feature type="repeat" description="CXXCXGXG motif" evidence="8">
    <location>
        <begin position="217"/>
        <end position="224"/>
    </location>
</feature>
<name>A0A1G2LFB5_9BACT</name>
<keyword evidence="5 8" id="KW-0143">Chaperone</keyword>
<evidence type="ECO:0000256" key="1">
    <source>
        <dbReference type="ARBA" id="ARBA00022723"/>
    </source>
</evidence>
<dbReference type="HAMAP" id="MF_01152">
    <property type="entry name" value="DnaJ"/>
    <property type="match status" value="1"/>
</dbReference>
<feature type="binding site" evidence="8">
    <location>
        <position position="217"/>
    </location>
    <ligand>
        <name>Zn(2+)</name>
        <dbReference type="ChEBI" id="CHEBI:29105"/>
        <label>1</label>
    </ligand>
</feature>
<dbReference type="CDD" id="cd10747">
    <property type="entry name" value="DnaJ_C"/>
    <property type="match status" value="1"/>
</dbReference>
<dbReference type="InterPro" id="IPR008971">
    <property type="entry name" value="HSP40/DnaJ_pept-bd"/>
</dbReference>
<dbReference type="STRING" id="1802283.A3H71_02175"/>
<feature type="binding site" evidence="8">
    <location>
        <position position="163"/>
    </location>
    <ligand>
        <name>Zn(2+)</name>
        <dbReference type="ChEBI" id="CHEBI:29105"/>
        <label>1</label>
    </ligand>
</feature>
<dbReference type="GO" id="GO:0006260">
    <property type="term" value="P:DNA replication"/>
    <property type="evidence" value="ECO:0007669"/>
    <property type="project" value="UniProtKB-KW"/>
</dbReference>
<dbReference type="CDD" id="cd06257">
    <property type="entry name" value="DnaJ"/>
    <property type="match status" value="1"/>
</dbReference>
<dbReference type="InterPro" id="IPR002939">
    <property type="entry name" value="DnaJ_C"/>
</dbReference>
<dbReference type="InterPro" id="IPR012724">
    <property type="entry name" value="DnaJ"/>
</dbReference>
<keyword evidence="8" id="KW-0963">Cytoplasm</keyword>
<reference evidence="12 13" key="1">
    <citation type="journal article" date="2016" name="Nat. Commun.">
        <title>Thousands of microbial genomes shed light on interconnected biogeochemical processes in an aquifer system.</title>
        <authorList>
            <person name="Anantharaman K."/>
            <person name="Brown C.T."/>
            <person name="Hug L.A."/>
            <person name="Sharon I."/>
            <person name="Castelle C.J."/>
            <person name="Probst A.J."/>
            <person name="Thomas B.C."/>
            <person name="Singh A."/>
            <person name="Wilkins M.J."/>
            <person name="Karaoz U."/>
            <person name="Brodie E.L."/>
            <person name="Williams K.H."/>
            <person name="Hubbard S.S."/>
            <person name="Banfield J.F."/>
        </authorList>
    </citation>
    <scope>NUCLEOTIDE SEQUENCE [LARGE SCALE GENOMIC DNA]</scope>
</reference>
<feature type="binding site" evidence="8">
    <location>
        <position position="160"/>
    </location>
    <ligand>
        <name>Zn(2+)</name>
        <dbReference type="ChEBI" id="CHEBI:29105"/>
        <label>1</label>
    </ligand>
</feature>
<dbReference type="FunFam" id="2.10.230.10:FF:000002">
    <property type="entry name" value="Molecular chaperone DnaJ"/>
    <property type="match status" value="1"/>
</dbReference>
<dbReference type="Gene3D" id="2.10.230.10">
    <property type="entry name" value="Heat shock protein DnaJ, cysteine-rich domain"/>
    <property type="match status" value="1"/>
</dbReference>
<feature type="binding site" evidence="8">
    <location>
        <position position="206"/>
    </location>
    <ligand>
        <name>Zn(2+)</name>
        <dbReference type="ChEBI" id="CHEBI:29105"/>
        <label>2</label>
    </ligand>
</feature>
<dbReference type="SMART" id="SM00271">
    <property type="entry name" value="DnaJ"/>
    <property type="match status" value="1"/>
</dbReference>
<dbReference type="AlphaFoldDB" id="A0A1G2LFB5"/>
<dbReference type="InterPro" id="IPR001623">
    <property type="entry name" value="DnaJ_domain"/>
</dbReference>
<evidence type="ECO:0000256" key="8">
    <source>
        <dbReference type="HAMAP-Rule" id="MF_01152"/>
    </source>
</evidence>
<dbReference type="PROSITE" id="PS00636">
    <property type="entry name" value="DNAJ_1"/>
    <property type="match status" value="1"/>
</dbReference>
<dbReference type="GO" id="GO:0051082">
    <property type="term" value="F:unfolded protein binding"/>
    <property type="evidence" value="ECO:0007669"/>
    <property type="project" value="UniProtKB-UniRule"/>
</dbReference>
<evidence type="ECO:0000256" key="7">
    <source>
        <dbReference type="ARBA" id="ARBA00067609"/>
    </source>
</evidence>
<comment type="domain">
    <text evidence="8">The J domain is necessary and sufficient to stimulate DnaK ATPase activity. Zinc center 1 plays an important role in the autonomous, DnaK-independent chaperone activity of DnaJ. Zinc center 2 is essential for interaction with DnaK and for DnaJ activity.</text>
</comment>
<dbReference type="SUPFAM" id="SSF46565">
    <property type="entry name" value="Chaperone J-domain"/>
    <property type="match status" value="1"/>
</dbReference>
<sequence>MRKDYYDILGVSRAASAEEIKKAYRKLAHQHHPDKGTGNEARFKELNEAYQVLGNSERRAQYDKFGHAFESTGGFSGGHGSSWSDIFGGAGGQPFNFEFASGDFDIGDIFENVFGMGMGRETQASAKKRGRNIVLEMTIPFAASVLGGKEGVKYQRVASCGHCLGVGGEPGSKSETCSACHGKGTIQKHRRTILGAIAHTETCEDCRGRGEKFTERCSHCKGRGLEHITETLDITIPPGIREEDSLRLSGKGDAATAPGGIPGDLLVRLRVLPHKIFRREGNNLRMALPIKISQAILGGSLTIETIEGEAELQIPEGSQTGDVLRLRGKGVADPRGHGRGDLLAEIRVEIPRKLSRSLRAIMEKLKEEGL</sequence>
<gene>
    <name evidence="8" type="primary">dnaJ</name>
    <name evidence="12" type="ORF">A3H71_02175</name>
</gene>
<feature type="repeat" description="CXXCXGXG motif" evidence="8">
    <location>
        <begin position="160"/>
        <end position="167"/>
    </location>
</feature>
<dbReference type="GO" id="GO:0008270">
    <property type="term" value="F:zinc ion binding"/>
    <property type="evidence" value="ECO:0007669"/>
    <property type="project" value="UniProtKB-UniRule"/>
</dbReference>
<dbReference type="SUPFAM" id="SSF49493">
    <property type="entry name" value="HSP40/DnaJ peptide-binding domain"/>
    <property type="match status" value="2"/>
</dbReference>
<comment type="subcellular location">
    <subcellularLocation>
        <location evidence="8">Cytoplasm</location>
    </subcellularLocation>
</comment>
<dbReference type="Gene3D" id="1.10.287.110">
    <property type="entry name" value="DnaJ domain"/>
    <property type="match status" value="1"/>
</dbReference>
<organism evidence="12 13">
    <name type="scientific">Candidatus Sungbacteria bacterium RIFCSPLOWO2_02_FULL_48_13b</name>
    <dbReference type="NCBI Taxonomy" id="1802283"/>
    <lineage>
        <taxon>Bacteria</taxon>
        <taxon>Candidatus Sungiibacteriota</taxon>
    </lineage>
</organism>
<evidence type="ECO:0000256" key="5">
    <source>
        <dbReference type="ARBA" id="ARBA00023186"/>
    </source>
</evidence>
<evidence type="ECO:0000256" key="3">
    <source>
        <dbReference type="ARBA" id="ARBA00022771"/>
    </source>
</evidence>
<dbReference type="GO" id="GO:0042026">
    <property type="term" value="P:protein refolding"/>
    <property type="evidence" value="ECO:0007669"/>
    <property type="project" value="TreeGrafter"/>
</dbReference>
<comment type="caution">
    <text evidence="12">The sequence shown here is derived from an EMBL/GenBank/DDBJ whole genome shotgun (WGS) entry which is preliminary data.</text>
</comment>
<dbReference type="InterPro" id="IPR036869">
    <property type="entry name" value="J_dom_sf"/>
</dbReference>
<evidence type="ECO:0000313" key="13">
    <source>
        <dbReference type="Proteomes" id="UP000179052"/>
    </source>
</evidence>
<keyword evidence="3 8" id="KW-0863">Zinc-finger</keyword>
<feature type="binding site" evidence="8">
    <location>
        <position position="177"/>
    </location>
    <ligand>
        <name>Zn(2+)</name>
        <dbReference type="ChEBI" id="CHEBI:29105"/>
        <label>2</label>
    </ligand>
</feature>
<keyword evidence="8" id="KW-0346">Stress response</keyword>
<feature type="zinc finger region" description="CR-type" evidence="9">
    <location>
        <begin position="147"/>
        <end position="229"/>
    </location>
</feature>
<dbReference type="NCBIfam" id="NF008035">
    <property type="entry name" value="PRK10767.1"/>
    <property type="match status" value="1"/>
</dbReference>
<comment type="subunit">
    <text evidence="8">Homodimer.</text>
</comment>
<comment type="function">
    <text evidence="8">Participates actively in the response to hyperosmotic and heat shock by preventing the aggregation of stress-denatured proteins and by disaggregating proteins, also in an autonomous, DnaK-independent fashion. Unfolded proteins bind initially to DnaJ; upon interaction with the DnaJ-bound protein, DnaK hydrolyzes its bound ATP, resulting in the formation of a stable complex. GrpE releases ADP from DnaK; ATP binding to DnaK triggers the release of the substrate protein, thus completing the reaction cycle. Several rounds of ATP-dependent interactions between DnaJ, DnaK and GrpE are required for fully efficient folding. Also involved, together with DnaK and GrpE, in the DNA replication of plasmids through activation of initiation proteins.</text>
</comment>
<dbReference type="Pfam" id="PF01556">
    <property type="entry name" value="DnaJ_C"/>
    <property type="match status" value="1"/>
</dbReference>
<dbReference type="InterPro" id="IPR001305">
    <property type="entry name" value="HSP_DnaJ_Cys-rich_dom"/>
</dbReference>
<comment type="cofactor">
    <cofactor evidence="8">
        <name>Zn(2+)</name>
        <dbReference type="ChEBI" id="CHEBI:29105"/>
    </cofactor>
    <text evidence="8">Binds 2 Zn(2+) ions per monomer.</text>
</comment>
<evidence type="ECO:0000256" key="2">
    <source>
        <dbReference type="ARBA" id="ARBA00022737"/>
    </source>
</evidence>
<feature type="repeat" description="CXXCXGXG motif" evidence="8">
    <location>
        <begin position="203"/>
        <end position="210"/>
    </location>
</feature>
<evidence type="ECO:0000313" key="12">
    <source>
        <dbReference type="EMBL" id="OHA10296.1"/>
    </source>
</evidence>
<feature type="domain" description="CR-type" evidence="11">
    <location>
        <begin position="147"/>
        <end position="229"/>
    </location>
</feature>
<feature type="binding site" evidence="8">
    <location>
        <position position="203"/>
    </location>
    <ligand>
        <name>Zn(2+)</name>
        <dbReference type="ChEBI" id="CHEBI:29105"/>
        <label>2</label>
    </ligand>
</feature>
<dbReference type="PROSITE" id="PS50076">
    <property type="entry name" value="DNAJ_2"/>
    <property type="match status" value="1"/>
</dbReference>
<dbReference type="PANTHER" id="PTHR43096:SF52">
    <property type="entry name" value="DNAJ HOMOLOG 1, MITOCHONDRIAL-RELATED"/>
    <property type="match status" value="1"/>
</dbReference>